<organism evidence="2 3">
    <name type="scientific">Chrysophaeum taylorii</name>
    <dbReference type="NCBI Taxonomy" id="2483200"/>
    <lineage>
        <taxon>Eukaryota</taxon>
        <taxon>Sar</taxon>
        <taxon>Stramenopiles</taxon>
        <taxon>Ochrophyta</taxon>
        <taxon>Pelagophyceae</taxon>
        <taxon>Pelagomonadales</taxon>
        <taxon>Pelagomonadaceae</taxon>
        <taxon>Chrysophaeum</taxon>
    </lineage>
</organism>
<gene>
    <name evidence="2" type="ORF">CTAYLR_009279</name>
</gene>
<evidence type="ECO:0000256" key="1">
    <source>
        <dbReference type="SAM" id="Phobius"/>
    </source>
</evidence>
<feature type="transmembrane region" description="Helical" evidence="1">
    <location>
        <begin position="37"/>
        <end position="55"/>
    </location>
</feature>
<keyword evidence="1" id="KW-0472">Membrane</keyword>
<reference evidence="2" key="1">
    <citation type="submission" date="2023-01" db="EMBL/GenBank/DDBJ databases">
        <title>Metagenome sequencing of chrysophaentin producing Chrysophaeum taylorii.</title>
        <authorList>
            <person name="Davison J."/>
            <person name="Bewley C."/>
        </authorList>
    </citation>
    <scope>NUCLEOTIDE SEQUENCE</scope>
    <source>
        <strain evidence="2">NIES-1699</strain>
    </source>
</reference>
<dbReference type="AlphaFoldDB" id="A0AAD7UHP4"/>
<sequence>MQEKVRGVLAVCAVTAAWWLSPLTVETYIEPDASALRWFHLVASLTNMSALALAWRGHRDAAILVFLAASFCWNTRIHMLTSWLRQMSPALNKSAEFAAMDLTHSITTAWLVGDSLPSVKSDAGRLLARVAAAIGIHNHIVGLAATVNIPELEDGTPDVRDFVSLFYPENIDNATKTAWLWSTVPFPKVVRESFFQSDVCASLCLLLIITATFVAQPHHPTAK</sequence>
<dbReference type="EMBL" id="JAQMWT010000239">
    <property type="protein sequence ID" value="KAJ8606975.1"/>
    <property type="molecule type" value="Genomic_DNA"/>
</dbReference>
<keyword evidence="1" id="KW-0812">Transmembrane</keyword>
<proteinExistence type="predicted"/>
<dbReference type="Proteomes" id="UP001230188">
    <property type="component" value="Unassembled WGS sequence"/>
</dbReference>
<keyword evidence="1" id="KW-1133">Transmembrane helix</keyword>
<evidence type="ECO:0000313" key="3">
    <source>
        <dbReference type="Proteomes" id="UP001230188"/>
    </source>
</evidence>
<feature type="transmembrane region" description="Helical" evidence="1">
    <location>
        <begin position="62"/>
        <end position="84"/>
    </location>
</feature>
<name>A0AAD7UHP4_9STRA</name>
<accession>A0AAD7UHP4</accession>
<evidence type="ECO:0000313" key="2">
    <source>
        <dbReference type="EMBL" id="KAJ8606975.1"/>
    </source>
</evidence>
<keyword evidence="3" id="KW-1185">Reference proteome</keyword>
<protein>
    <submittedName>
        <fullName evidence="2">Uncharacterized protein</fullName>
    </submittedName>
</protein>
<comment type="caution">
    <text evidence="2">The sequence shown here is derived from an EMBL/GenBank/DDBJ whole genome shotgun (WGS) entry which is preliminary data.</text>
</comment>